<name>R7Z4W6_CONA1</name>
<dbReference type="RefSeq" id="XP_007784547.1">
    <property type="nucleotide sequence ID" value="XM_007786357.1"/>
</dbReference>
<keyword evidence="2" id="KW-1185">Reference proteome</keyword>
<organism evidence="1 2">
    <name type="scientific">Coniosporium apollinis (strain CBS 100218)</name>
    <name type="common">Rock-inhabiting black yeast</name>
    <dbReference type="NCBI Taxonomy" id="1168221"/>
    <lineage>
        <taxon>Eukaryota</taxon>
        <taxon>Fungi</taxon>
        <taxon>Dikarya</taxon>
        <taxon>Ascomycota</taxon>
        <taxon>Pezizomycotina</taxon>
        <taxon>Dothideomycetes</taxon>
        <taxon>Dothideomycetes incertae sedis</taxon>
        <taxon>Coniosporium</taxon>
    </lineage>
</organism>
<dbReference type="Proteomes" id="UP000016924">
    <property type="component" value="Unassembled WGS sequence"/>
</dbReference>
<dbReference type="Gene3D" id="2.80.10.50">
    <property type="match status" value="1"/>
</dbReference>
<dbReference type="AlphaFoldDB" id="R7Z4W6"/>
<dbReference type="OrthoDB" id="10284082at2759"/>
<dbReference type="HOGENOM" id="CLU_1594436_0_0_1"/>
<proteinExistence type="predicted"/>
<gene>
    <name evidence="1" type="ORF">W97_08489</name>
</gene>
<sequence length="167" mass="18157">MADYSSANNYPKLTYEMSQKFKVTVKVWTKAALVNVQSGIALHGEGSSVTGRARDQSNKDKRQIWIVAFPSPGAGALLVNEATGGHIVAQGENKPVILNNDTSINDRKGQWYMEFAQEGSRGTRFKNAELGSCVLDLAAGPKGDGTPVYCYKDSKGKNQVWSRIDAD</sequence>
<dbReference type="InterPro" id="IPR035992">
    <property type="entry name" value="Ricin_B-like_lectins"/>
</dbReference>
<evidence type="ECO:0008006" key="3">
    <source>
        <dbReference type="Google" id="ProtNLM"/>
    </source>
</evidence>
<evidence type="ECO:0000313" key="2">
    <source>
        <dbReference type="Proteomes" id="UP000016924"/>
    </source>
</evidence>
<dbReference type="GeneID" id="19905800"/>
<dbReference type="EMBL" id="JH767609">
    <property type="protein sequence ID" value="EON69230.1"/>
    <property type="molecule type" value="Genomic_DNA"/>
</dbReference>
<protein>
    <recommendedName>
        <fullName evidence="3">Ricin B lectin domain-containing protein</fullName>
    </recommendedName>
</protein>
<reference evidence="2" key="1">
    <citation type="submission" date="2012-06" db="EMBL/GenBank/DDBJ databases">
        <title>The genome sequence of Coniosporium apollinis CBS 100218.</title>
        <authorList>
            <consortium name="The Broad Institute Genome Sequencing Platform"/>
            <person name="Cuomo C."/>
            <person name="Gorbushina A."/>
            <person name="Noack S."/>
            <person name="Walker B."/>
            <person name="Young S.K."/>
            <person name="Zeng Q."/>
            <person name="Gargeya S."/>
            <person name="Fitzgerald M."/>
            <person name="Haas B."/>
            <person name="Abouelleil A."/>
            <person name="Alvarado L."/>
            <person name="Arachchi H.M."/>
            <person name="Berlin A.M."/>
            <person name="Chapman S.B."/>
            <person name="Goldberg J."/>
            <person name="Griggs A."/>
            <person name="Gujja S."/>
            <person name="Hansen M."/>
            <person name="Howarth C."/>
            <person name="Imamovic A."/>
            <person name="Larimer J."/>
            <person name="McCowan C."/>
            <person name="Montmayeur A."/>
            <person name="Murphy C."/>
            <person name="Neiman D."/>
            <person name="Pearson M."/>
            <person name="Priest M."/>
            <person name="Roberts A."/>
            <person name="Saif S."/>
            <person name="Shea T."/>
            <person name="Sisk P."/>
            <person name="Sykes S."/>
            <person name="Wortman J."/>
            <person name="Nusbaum C."/>
            <person name="Birren B."/>
        </authorList>
    </citation>
    <scope>NUCLEOTIDE SEQUENCE [LARGE SCALE GENOMIC DNA]</scope>
    <source>
        <strain evidence="2">CBS 100218</strain>
    </source>
</reference>
<evidence type="ECO:0000313" key="1">
    <source>
        <dbReference type="EMBL" id="EON69230.1"/>
    </source>
</evidence>
<accession>R7Z4W6</accession>
<dbReference type="SUPFAM" id="SSF50370">
    <property type="entry name" value="Ricin B-like lectins"/>
    <property type="match status" value="1"/>
</dbReference>